<evidence type="ECO:0000256" key="5">
    <source>
        <dbReference type="ARBA" id="ARBA00022989"/>
    </source>
</evidence>
<keyword evidence="5 7" id="KW-1133">Transmembrane helix</keyword>
<evidence type="ECO:0000313" key="9">
    <source>
        <dbReference type="EMBL" id="MBW4659184.1"/>
    </source>
</evidence>
<dbReference type="CDD" id="cd00038">
    <property type="entry name" value="CAP_ED"/>
    <property type="match status" value="1"/>
</dbReference>
<comment type="similarity">
    <text evidence="2">Belongs to the MscS (TC 1.A.23) family.</text>
</comment>
<dbReference type="InterPro" id="IPR011066">
    <property type="entry name" value="MscS_channel_C_sf"/>
</dbReference>
<feature type="transmembrane region" description="Helical" evidence="7">
    <location>
        <begin position="83"/>
        <end position="103"/>
    </location>
</feature>
<keyword evidence="4 7" id="KW-0812">Transmembrane</keyword>
<evidence type="ECO:0000256" key="6">
    <source>
        <dbReference type="ARBA" id="ARBA00023136"/>
    </source>
</evidence>
<keyword evidence="3" id="KW-1003">Cell membrane</keyword>
<dbReference type="Proteomes" id="UP000757435">
    <property type="component" value="Unassembled WGS sequence"/>
</dbReference>
<reference evidence="9" key="2">
    <citation type="journal article" date="2022" name="Microbiol. Resour. Announc.">
        <title>Metagenome Sequencing to Explore Phylogenomics of Terrestrial Cyanobacteria.</title>
        <authorList>
            <person name="Ward R.D."/>
            <person name="Stajich J.E."/>
            <person name="Johansen J.R."/>
            <person name="Huntemann M."/>
            <person name="Clum A."/>
            <person name="Foster B."/>
            <person name="Foster B."/>
            <person name="Roux S."/>
            <person name="Palaniappan K."/>
            <person name="Varghese N."/>
            <person name="Mukherjee S."/>
            <person name="Reddy T.B.K."/>
            <person name="Daum C."/>
            <person name="Copeland A."/>
            <person name="Chen I.A."/>
            <person name="Ivanova N.N."/>
            <person name="Kyrpides N.C."/>
            <person name="Shapiro N."/>
            <person name="Eloe-Fadrosh E.A."/>
            <person name="Pietrasiak N."/>
        </authorList>
    </citation>
    <scope>NUCLEOTIDE SEQUENCE</scope>
    <source>
        <strain evidence="9">UHER 2000/2452</strain>
    </source>
</reference>
<dbReference type="SUPFAM" id="SSF50182">
    <property type="entry name" value="Sm-like ribonucleoproteins"/>
    <property type="match status" value="1"/>
</dbReference>
<dbReference type="GO" id="GO:0005886">
    <property type="term" value="C:plasma membrane"/>
    <property type="evidence" value="ECO:0007669"/>
    <property type="project" value="UniProtKB-SubCell"/>
</dbReference>
<comment type="subcellular location">
    <subcellularLocation>
        <location evidence="1">Cell membrane</location>
        <topology evidence="1">Multi-pass membrane protein</topology>
    </subcellularLocation>
</comment>
<protein>
    <submittedName>
        <fullName evidence="9">Mechanosensitive ion channel</fullName>
    </submittedName>
</protein>
<dbReference type="Pfam" id="PF00924">
    <property type="entry name" value="MS_channel_2nd"/>
    <property type="match status" value="1"/>
</dbReference>
<accession>A0A951QC59</accession>
<dbReference type="PROSITE" id="PS50042">
    <property type="entry name" value="CNMP_BINDING_3"/>
    <property type="match status" value="1"/>
</dbReference>
<organism evidence="9 10">
    <name type="scientific">Drouetiella hepatica Uher 2000/2452</name>
    <dbReference type="NCBI Taxonomy" id="904376"/>
    <lineage>
        <taxon>Bacteria</taxon>
        <taxon>Bacillati</taxon>
        <taxon>Cyanobacteriota</taxon>
        <taxon>Cyanophyceae</taxon>
        <taxon>Oculatellales</taxon>
        <taxon>Oculatellaceae</taxon>
        <taxon>Drouetiella</taxon>
    </lineage>
</organism>
<dbReference type="InterPro" id="IPR049278">
    <property type="entry name" value="MS_channel_C"/>
</dbReference>
<dbReference type="InterPro" id="IPR014710">
    <property type="entry name" value="RmlC-like_jellyroll"/>
</dbReference>
<evidence type="ECO:0000259" key="8">
    <source>
        <dbReference type="PROSITE" id="PS50042"/>
    </source>
</evidence>
<feature type="transmembrane region" description="Helical" evidence="7">
    <location>
        <begin position="115"/>
        <end position="135"/>
    </location>
</feature>
<keyword evidence="6 7" id="KW-0472">Membrane</keyword>
<name>A0A951QC59_9CYAN</name>
<evidence type="ECO:0000256" key="2">
    <source>
        <dbReference type="ARBA" id="ARBA00008017"/>
    </source>
</evidence>
<dbReference type="InterPro" id="IPR000595">
    <property type="entry name" value="cNMP-bd_dom"/>
</dbReference>
<feature type="domain" description="Cyclic nucleotide-binding" evidence="8">
    <location>
        <begin position="351"/>
        <end position="454"/>
    </location>
</feature>
<dbReference type="InterPro" id="IPR018490">
    <property type="entry name" value="cNMP-bd_dom_sf"/>
</dbReference>
<dbReference type="Gene3D" id="2.60.120.10">
    <property type="entry name" value="Jelly Rolls"/>
    <property type="match status" value="1"/>
</dbReference>
<sequence length="481" mass="53088">MPDFIVKPDWLTWIGALVIAFPLLMFLLGEVIARLERKKRSLVAPILILRNLVLPTLALFLLLHKVLNLTRDSSLVRVVESVLWVFIIYAVLTLINIVLFEEAGAGSWQAQTPKLFLDLSRFFLILVGIAIVLSSVWGADLGGLLTALGVGSLVIGLALQDSLGNLFSGIALLFERPLTAGDWVRIGDDEGKVIEVTWRSVHLQTWSRDLLVVPNSELAKGSFKNLSRPTRLHVETFEIGFSYDDPPNRVKQILKQAALETEGVLLDPPPWVVTTAYADFYISYKIGLFAESYEKALGVRNDFSTRLWYVAKRHGLSIPYPISTEYEAQISLPTVENPSVRIAKTLNSIPSLSAVAPTLIDQLNGNAVTQDYGSNEIVVAEGDRLPGLYIVLKGHAEMSVSGRSGRQQVARLSQGDIFGEKASLLSEQVSDVSVVALDDLELMILDADTLQMLLTRNPRFASTLGDIMEMRRKVLQVAKVA</sequence>
<dbReference type="PANTHER" id="PTHR30221">
    <property type="entry name" value="SMALL-CONDUCTANCE MECHANOSENSITIVE CHANNEL"/>
    <property type="match status" value="1"/>
</dbReference>
<dbReference type="InterPro" id="IPR010920">
    <property type="entry name" value="LSM_dom_sf"/>
</dbReference>
<dbReference type="Pfam" id="PF00027">
    <property type="entry name" value="cNMP_binding"/>
    <property type="match status" value="1"/>
</dbReference>
<gene>
    <name evidence="9" type="ORF">KME15_10955</name>
</gene>
<dbReference type="InterPro" id="IPR011014">
    <property type="entry name" value="MscS_channel_TM-2"/>
</dbReference>
<dbReference type="SMART" id="SM00100">
    <property type="entry name" value="cNMP"/>
    <property type="match status" value="1"/>
</dbReference>
<dbReference type="InterPro" id="IPR049142">
    <property type="entry name" value="MS_channel_1st"/>
</dbReference>
<dbReference type="Pfam" id="PF21088">
    <property type="entry name" value="MS_channel_1st"/>
    <property type="match status" value="1"/>
</dbReference>
<dbReference type="Gene3D" id="2.30.30.60">
    <property type="match status" value="1"/>
</dbReference>
<comment type="caution">
    <text evidence="9">The sequence shown here is derived from an EMBL/GenBank/DDBJ whole genome shotgun (WGS) entry which is preliminary data.</text>
</comment>
<reference evidence="9" key="1">
    <citation type="submission" date="2021-05" db="EMBL/GenBank/DDBJ databases">
        <authorList>
            <person name="Pietrasiak N."/>
            <person name="Ward R."/>
            <person name="Stajich J.E."/>
            <person name="Kurbessoian T."/>
        </authorList>
    </citation>
    <scope>NUCLEOTIDE SEQUENCE</scope>
    <source>
        <strain evidence="9">UHER 2000/2452</strain>
    </source>
</reference>
<dbReference type="Pfam" id="PF21082">
    <property type="entry name" value="MS_channel_3rd"/>
    <property type="match status" value="1"/>
</dbReference>
<dbReference type="GO" id="GO:0008381">
    <property type="term" value="F:mechanosensitive monoatomic ion channel activity"/>
    <property type="evidence" value="ECO:0007669"/>
    <property type="project" value="InterPro"/>
</dbReference>
<dbReference type="PANTHER" id="PTHR30221:SF1">
    <property type="entry name" value="SMALL-CONDUCTANCE MECHANOSENSITIVE CHANNEL"/>
    <property type="match status" value="1"/>
</dbReference>
<evidence type="ECO:0000256" key="4">
    <source>
        <dbReference type="ARBA" id="ARBA00022692"/>
    </source>
</evidence>
<dbReference type="SUPFAM" id="SSF51206">
    <property type="entry name" value="cAMP-binding domain-like"/>
    <property type="match status" value="1"/>
</dbReference>
<dbReference type="EMBL" id="JAHHHD010000010">
    <property type="protein sequence ID" value="MBW4659184.1"/>
    <property type="molecule type" value="Genomic_DNA"/>
</dbReference>
<evidence type="ECO:0000256" key="3">
    <source>
        <dbReference type="ARBA" id="ARBA00022475"/>
    </source>
</evidence>
<dbReference type="InterPro" id="IPR023408">
    <property type="entry name" value="MscS_beta-dom_sf"/>
</dbReference>
<dbReference type="Gene3D" id="1.10.287.1260">
    <property type="match status" value="1"/>
</dbReference>
<evidence type="ECO:0000256" key="1">
    <source>
        <dbReference type="ARBA" id="ARBA00004651"/>
    </source>
</evidence>
<dbReference type="Gene3D" id="3.30.70.100">
    <property type="match status" value="1"/>
</dbReference>
<evidence type="ECO:0000313" key="10">
    <source>
        <dbReference type="Proteomes" id="UP000757435"/>
    </source>
</evidence>
<dbReference type="AlphaFoldDB" id="A0A951QC59"/>
<dbReference type="SUPFAM" id="SSF82861">
    <property type="entry name" value="Mechanosensitive channel protein MscS (YggB), transmembrane region"/>
    <property type="match status" value="1"/>
</dbReference>
<feature type="transmembrane region" description="Helical" evidence="7">
    <location>
        <begin position="12"/>
        <end position="33"/>
    </location>
</feature>
<feature type="transmembrane region" description="Helical" evidence="7">
    <location>
        <begin position="42"/>
        <end position="63"/>
    </location>
</feature>
<evidence type="ECO:0000256" key="7">
    <source>
        <dbReference type="SAM" id="Phobius"/>
    </source>
</evidence>
<dbReference type="InterPro" id="IPR006685">
    <property type="entry name" value="MscS_channel_2nd"/>
</dbReference>
<proteinExistence type="inferred from homology"/>
<dbReference type="SUPFAM" id="SSF82689">
    <property type="entry name" value="Mechanosensitive channel protein MscS (YggB), C-terminal domain"/>
    <property type="match status" value="1"/>
</dbReference>
<dbReference type="InterPro" id="IPR045275">
    <property type="entry name" value="MscS_archaea/bacteria_type"/>
</dbReference>